<dbReference type="PANTHER" id="PTHR48055">
    <property type="entry name" value="LEUCINE-RICH REPEAT RECEPTOR PROTEIN KINASE EMS1"/>
    <property type="match status" value="1"/>
</dbReference>
<reference evidence="3 4" key="1">
    <citation type="journal article" date="2020" name="Nat. Food">
        <title>A phased Vanilla planifolia genome enables genetic improvement of flavour and production.</title>
        <authorList>
            <person name="Hasing T."/>
            <person name="Tang H."/>
            <person name="Brym M."/>
            <person name="Khazi F."/>
            <person name="Huang T."/>
            <person name="Chambers A.H."/>
        </authorList>
    </citation>
    <scope>NUCLEOTIDE SEQUENCE [LARGE SCALE GENOMIC DNA]</scope>
    <source>
        <tissue evidence="3">Leaf</tissue>
    </source>
</reference>
<sequence>MDISIQDVVRELTSANVIGTGSSGMVYRVGTVAVKKMWSEAEEDDSGAFRNEIEALVAVLFLPNGLELIAQQGREGGGGLGGVHGDVKSMNVLLGSNFEPYLADFGLARILSASGAGDGGRKVQKKDGSPPRIAGSYGYMAPEHASMQEITEKIDVYSYGVVMLEVLIGKHPLDPSIPGGSHLVHWVHDHLRALRDPRELLDPRLRDHPEPQMHEMTQTLAISILCVSHRPDDRPTMKDVVAILKEIRRPVLEELKQKSTCGPTAHPSGGLARPSSSNCSFATSDDSN</sequence>
<accession>A0A835Q9W6</accession>
<dbReference type="PROSITE" id="PS50011">
    <property type="entry name" value="PROTEIN_KINASE_DOM"/>
    <property type="match status" value="1"/>
</dbReference>
<dbReference type="InterPro" id="IPR051564">
    <property type="entry name" value="LRR_receptor-like_kinase"/>
</dbReference>
<name>A0A835Q9W6_VANPL</name>
<dbReference type="OrthoDB" id="781197at2759"/>
<dbReference type="GO" id="GO:0016020">
    <property type="term" value="C:membrane"/>
    <property type="evidence" value="ECO:0007669"/>
    <property type="project" value="TreeGrafter"/>
</dbReference>
<evidence type="ECO:0000313" key="4">
    <source>
        <dbReference type="Proteomes" id="UP000639772"/>
    </source>
</evidence>
<dbReference type="Proteomes" id="UP000639772">
    <property type="component" value="Chromosome 10"/>
</dbReference>
<evidence type="ECO:0000256" key="1">
    <source>
        <dbReference type="SAM" id="MobiDB-lite"/>
    </source>
</evidence>
<dbReference type="InterPro" id="IPR011009">
    <property type="entry name" value="Kinase-like_dom_sf"/>
</dbReference>
<dbReference type="GO" id="GO:0005524">
    <property type="term" value="F:ATP binding"/>
    <property type="evidence" value="ECO:0007669"/>
    <property type="project" value="InterPro"/>
</dbReference>
<evidence type="ECO:0000259" key="2">
    <source>
        <dbReference type="PROSITE" id="PS50011"/>
    </source>
</evidence>
<feature type="region of interest" description="Disordered" evidence="1">
    <location>
        <begin position="256"/>
        <end position="288"/>
    </location>
</feature>
<dbReference type="SMART" id="SM00220">
    <property type="entry name" value="S_TKc"/>
    <property type="match status" value="1"/>
</dbReference>
<dbReference type="AlphaFoldDB" id="A0A835Q9W6"/>
<feature type="domain" description="Protein kinase" evidence="2">
    <location>
        <begin position="1"/>
        <end position="252"/>
    </location>
</feature>
<dbReference type="EMBL" id="JADCNM010000010">
    <property type="protein sequence ID" value="KAG0465063.1"/>
    <property type="molecule type" value="Genomic_DNA"/>
</dbReference>
<feature type="compositionally biased region" description="Polar residues" evidence="1">
    <location>
        <begin position="274"/>
        <end position="288"/>
    </location>
</feature>
<organism evidence="3 4">
    <name type="scientific">Vanilla planifolia</name>
    <name type="common">Vanilla</name>
    <dbReference type="NCBI Taxonomy" id="51239"/>
    <lineage>
        <taxon>Eukaryota</taxon>
        <taxon>Viridiplantae</taxon>
        <taxon>Streptophyta</taxon>
        <taxon>Embryophyta</taxon>
        <taxon>Tracheophyta</taxon>
        <taxon>Spermatophyta</taxon>
        <taxon>Magnoliopsida</taxon>
        <taxon>Liliopsida</taxon>
        <taxon>Asparagales</taxon>
        <taxon>Orchidaceae</taxon>
        <taxon>Vanilloideae</taxon>
        <taxon>Vanilleae</taxon>
        <taxon>Vanilla</taxon>
    </lineage>
</organism>
<gene>
    <name evidence="3" type="ORF">HPP92_019227</name>
</gene>
<comment type="caution">
    <text evidence="3">The sequence shown here is derived from an EMBL/GenBank/DDBJ whole genome shotgun (WGS) entry which is preliminary data.</text>
</comment>
<proteinExistence type="predicted"/>
<dbReference type="PANTHER" id="PTHR48055:SF31">
    <property type="entry name" value="RECEPTOR-LIKE PROTEIN KINASE 2"/>
    <property type="match status" value="1"/>
</dbReference>
<dbReference type="Pfam" id="PF00069">
    <property type="entry name" value="Pkinase"/>
    <property type="match status" value="1"/>
</dbReference>
<dbReference type="Gene3D" id="1.10.510.10">
    <property type="entry name" value="Transferase(Phosphotransferase) domain 1"/>
    <property type="match status" value="1"/>
</dbReference>
<protein>
    <recommendedName>
        <fullName evidence="2">Protein kinase domain-containing protein</fullName>
    </recommendedName>
</protein>
<dbReference type="GO" id="GO:0004672">
    <property type="term" value="F:protein kinase activity"/>
    <property type="evidence" value="ECO:0007669"/>
    <property type="project" value="InterPro"/>
</dbReference>
<dbReference type="InterPro" id="IPR000719">
    <property type="entry name" value="Prot_kinase_dom"/>
</dbReference>
<evidence type="ECO:0000313" key="3">
    <source>
        <dbReference type="EMBL" id="KAG0465063.1"/>
    </source>
</evidence>
<dbReference type="SUPFAM" id="SSF56112">
    <property type="entry name" value="Protein kinase-like (PK-like)"/>
    <property type="match status" value="1"/>
</dbReference>